<protein>
    <recommendedName>
        <fullName evidence="8">Abasic site processing protein</fullName>
        <ecNumber evidence="8">3.4.-.-</ecNumber>
    </recommendedName>
</protein>
<feature type="region of interest" description="Disordered" evidence="9">
    <location>
        <begin position="211"/>
        <end position="252"/>
    </location>
</feature>
<dbReference type="GO" id="GO:0106300">
    <property type="term" value="P:protein-DNA covalent cross-linking repair"/>
    <property type="evidence" value="ECO:0007669"/>
    <property type="project" value="InterPro"/>
</dbReference>
<keyword evidence="3" id="KW-0227">DNA damage</keyword>
<accession>A0AAW5QTP0</accession>
<gene>
    <name evidence="10" type="ORF">MUB46_00215</name>
</gene>
<evidence type="ECO:0000256" key="9">
    <source>
        <dbReference type="SAM" id="MobiDB-lite"/>
    </source>
</evidence>
<dbReference type="InterPro" id="IPR003738">
    <property type="entry name" value="SRAP"/>
</dbReference>
<comment type="caution">
    <text evidence="10">The sequence shown here is derived from an EMBL/GenBank/DDBJ whole genome shotgun (WGS) entry which is preliminary data.</text>
</comment>
<keyword evidence="11" id="KW-1185">Reference proteome</keyword>
<evidence type="ECO:0000256" key="2">
    <source>
        <dbReference type="ARBA" id="ARBA00022670"/>
    </source>
</evidence>
<keyword evidence="7" id="KW-0456">Lyase</keyword>
<evidence type="ECO:0000256" key="6">
    <source>
        <dbReference type="ARBA" id="ARBA00023125"/>
    </source>
</evidence>
<dbReference type="PANTHER" id="PTHR13604:SF0">
    <property type="entry name" value="ABASIC SITE PROCESSING PROTEIN HMCES"/>
    <property type="match status" value="1"/>
</dbReference>
<evidence type="ECO:0000256" key="4">
    <source>
        <dbReference type="ARBA" id="ARBA00022801"/>
    </source>
</evidence>
<dbReference type="SUPFAM" id="SSF143081">
    <property type="entry name" value="BB1717-like"/>
    <property type="match status" value="1"/>
</dbReference>
<keyword evidence="5" id="KW-0190">Covalent protein-DNA linkage</keyword>
<dbReference type="PANTHER" id="PTHR13604">
    <property type="entry name" value="DC12-RELATED"/>
    <property type="match status" value="1"/>
</dbReference>
<dbReference type="RefSeq" id="WP_261613845.1">
    <property type="nucleotide sequence ID" value="NZ_JALIDZ010000001.1"/>
</dbReference>
<dbReference type="EC" id="3.4.-.-" evidence="8"/>
<sequence length="252" mass="28293">MCGRYSLSLPPQEIRAFFGFPEQPNYPPRYNIAPTQPIAVVRLVHGQRSFALMRWGLLPSWLKDPKGFPTLINARGDTVATKPAFRGAMRHHRCLIPADGFYEWQKTDLGRKVPHLIRRPDRGPFAFAGLWETWLGADGSELDTATIVTTDANKTLMPLHDRMPVVVQPRDFDRWLDAEANAPKDVADILEPAPEDFFEAFPISTRVNSVANDDPAIQTPLAEATTPPAETREAPKKPTRKTDKDDGQMNLL</sequence>
<evidence type="ECO:0000313" key="11">
    <source>
        <dbReference type="Proteomes" id="UP001320898"/>
    </source>
</evidence>
<dbReference type="InterPro" id="IPR036590">
    <property type="entry name" value="SRAP-like"/>
</dbReference>
<organism evidence="10 11">
    <name type="scientific">Microbaculum marinisediminis</name>
    <dbReference type="NCBI Taxonomy" id="2931392"/>
    <lineage>
        <taxon>Bacteria</taxon>
        <taxon>Pseudomonadati</taxon>
        <taxon>Pseudomonadota</taxon>
        <taxon>Alphaproteobacteria</taxon>
        <taxon>Hyphomicrobiales</taxon>
        <taxon>Tepidamorphaceae</taxon>
        <taxon>Microbaculum</taxon>
    </lineage>
</organism>
<evidence type="ECO:0000256" key="3">
    <source>
        <dbReference type="ARBA" id="ARBA00022763"/>
    </source>
</evidence>
<dbReference type="Gene3D" id="3.90.1680.10">
    <property type="entry name" value="SOS response associated peptidase-like"/>
    <property type="match status" value="1"/>
</dbReference>
<keyword evidence="4 8" id="KW-0378">Hydrolase</keyword>
<evidence type="ECO:0000256" key="8">
    <source>
        <dbReference type="RuleBase" id="RU364100"/>
    </source>
</evidence>
<feature type="compositionally biased region" description="Basic and acidic residues" evidence="9">
    <location>
        <begin position="230"/>
        <end position="252"/>
    </location>
</feature>
<dbReference type="GO" id="GO:0006508">
    <property type="term" value="P:proteolysis"/>
    <property type="evidence" value="ECO:0007669"/>
    <property type="project" value="UniProtKB-KW"/>
</dbReference>
<dbReference type="Proteomes" id="UP001320898">
    <property type="component" value="Unassembled WGS sequence"/>
</dbReference>
<reference evidence="10 11" key="1">
    <citation type="submission" date="2022-04" db="EMBL/GenBank/DDBJ databases">
        <authorList>
            <person name="Ye Y.-Q."/>
            <person name="Du Z.-J."/>
        </authorList>
    </citation>
    <scope>NUCLEOTIDE SEQUENCE [LARGE SCALE GENOMIC DNA]</scope>
    <source>
        <strain evidence="10 11">A6E488</strain>
    </source>
</reference>
<dbReference type="GO" id="GO:0003697">
    <property type="term" value="F:single-stranded DNA binding"/>
    <property type="evidence" value="ECO:0007669"/>
    <property type="project" value="InterPro"/>
</dbReference>
<keyword evidence="2 8" id="KW-0645">Protease</keyword>
<proteinExistence type="inferred from homology"/>
<name>A0AAW5QTP0_9HYPH</name>
<evidence type="ECO:0000256" key="1">
    <source>
        <dbReference type="ARBA" id="ARBA00008136"/>
    </source>
</evidence>
<comment type="similarity">
    <text evidence="1 8">Belongs to the SOS response-associated peptidase family.</text>
</comment>
<keyword evidence="6" id="KW-0238">DNA-binding</keyword>
<evidence type="ECO:0000313" key="10">
    <source>
        <dbReference type="EMBL" id="MCT8970272.1"/>
    </source>
</evidence>
<evidence type="ECO:0000256" key="7">
    <source>
        <dbReference type="ARBA" id="ARBA00023239"/>
    </source>
</evidence>
<dbReference type="AlphaFoldDB" id="A0AAW5QTP0"/>
<evidence type="ECO:0000256" key="5">
    <source>
        <dbReference type="ARBA" id="ARBA00023124"/>
    </source>
</evidence>
<dbReference type="GO" id="GO:0008233">
    <property type="term" value="F:peptidase activity"/>
    <property type="evidence" value="ECO:0007669"/>
    <property type="project" value="UniProtKB-KW"/>
</dbReference>
<dbReference type="GO" id="GO:0016829">
    <property type="term" value="F:lyase activity"/>
    <property type="evidence" value="ECO:0007669"/>
    <property type="project" value="UniProtKB-KW"/>
</dbReference>
<dbReference type="Pfam" id="PF02586">
    <property type="entry name" value="SRAP"/>
    <property type="match status" value="1"/>
</dbReference>
<dbReference type="EMBL" id="JALIDZ010000001">
    <property type="protein sequence ID" value="MCT8970272.1"/>
    <property type="molecule type" value="Genomic_DNA"/>
</dbReference>